<name>A0ABD3U308_SINWO</name>
<accession>A0ABD3U308</accession>
<feature type="transmembrane region" description="Helical" evidence="6">
    <location>
        <begin position="35"/>
        <end position="60"/>
    </location>
</feature>
<keyword evidence="4 6" id="KW-1133">Transmembrane helix</keyword>
<dbReference type="AlphaFoldDB" id="A0ABD3U308"/>
<comment type="caution">
    <text evidence="8">The sequence shown here is derived from an EMBL/GenBank/DDBJ whole genome shotgun (WGS) entry which is preliminary data.</text>
</comment>
<dbReference type="InterPro" id="IPR035897">
    <property type="entry name" value="Toll_tir_struct_dom_sf"/>
</dbReference>
<evidence type="ECO:0000256" key="2">
    <source>
        <dbReference type="ARBA" id="ARBA00022692"/>
    </source>
</evidence>
<organism evidence="8 9">
    <name type="scientific">Sinanodonta woodiana</name>
    <name type="common">Chinese pond mussel</name>
    <name type="synonym">Anodonta woodiana</name>
    <dbReference type="NCBI Taxonomy" id="1069815"/>
    <lineage>
        <taxon>Eukaryota</taxon>
        <taxon>Metazoa</taxon>
        <taxon>Spiralia</taxon>
        <taxon>Lophotrochozoa</taxon>
        <taxon>Mollusca</taxon>
        <taxon>Bivalvia</taxon>
        <taxon>Autobranchia</taxon>
        <taxon>Heteroconchia</taxon>
        <taxon>Palaeoheterodonta</taxon>
        <taxon>Unionida</taxon>
        <taxon>Unionoidea</taxon>
        <taxon>Unionidae</taxon>
        <taxon>Unioninae</taxon>
        <taxon>Sinanodonta</taxon>
    </lineage>
</organism>
<evidence type="ECO:0000256" key="1">
    <source>
        <dbReference type="ARBA" id="ARBA00004370"/>
    </source>
</evidence>
<sequence length="238" mass="27531">MHRESYICEMEQTVIQIDDNSLRDIEQICERNKQILMATLISFFSAGIIVIIGIILICSYRRRLKFRHIKFLIEKYRKEDPPNKHLVFLSFCNNDRDFVYRYIIDELKHNLSERLDASNDEIVCIGDSHFEPGRYILDDIIRCTESCSVVLLVVSEAFCKSHYCDFEALCAELEKKPIILMFLEEVDPKCMSKLCISISRGTQGSGGHGMVMNLNLFPVGRKFVTPYVNLLAQTLDSQ</sequence>
<dbReference type="SUPFAM" id="SSF52200">
    <property type="entry name" value="Toll/Interleukin receptor TIR domain"/>
    <property type="match status" value="1"/>
</dbReference>
<dbReference type="PANTHER" id="PTHR24365">
    <property type="entry name" value="TOLL-LIKE RECEPTOR"/>
    <property type="match status" value="1"/>
</dbReference>
<keyword evidence="5 6" id="KW-0472">Membrane</keyword>
<dbReference type="InterPro" id="IPR000157">
    <property type="entry name" value="TIR_dom"/>
</dbReference>
<evidence type="ECO:0000313" key="9">
    <source>
        <dbReference type="Proteomes" id="UP001634394"/>
    </source>
</evidence>
<dbReference type="EMBL" id="JBJQND010000017">
    <property type="protein sequence ID" value="KAL3842830.1"/>
    <property type="molecule type" value="Genomic_DNA"/>
</dbReference>
<dbReference type="PANTHER" id="PTHR24365:SF541">
    <property type="entry name" value="PROTEIN TOLL-RELATED"/>
    <property type="match status" value="1"/>
</dbReference>
<comment type="subcellular location">
    <subcellularLocation>
        <location evidence="1">Membrane</location>
    </subcellularLocation>
</comment>
<protein>
    <recommendedName>
        <fullName evidence="7">TIR domain-containing protein</fullName>
    </recommendedName>
</protein>
<evidence type="ECO:0000256" key="4">
    <source>
        <dbReference type="ARBA" id="ARBA00022989"/>
    </source>
</evidence>
<dbReference type="Gene3D" id="3.40.50.10140">
    <property type="entry name" value="Toll/interleukin-1 receptor homology (TIR) domain"/>
    <property type="match status" value="1"/>
</dbReference>
<evidence type="ECO:0000313" key="8">
    <source>
        <dbReference type="EMBL" id="KAL3842830.1"/>
    </source>
</evidence>
<proteinExistence type="predicted"/>
<evidence type="ECO:0000256" key="5">
    <source>
        <dbReference type="ARBA" id="ARBA00023136"/>
    </source>
</evidence>
<dbReference type="PROSITE" id="PS50104">
    <property type="entry name" value="TIR"/>
    <property type="match status" value="1"/>
</dbReference>
<dbReference type="Pfam" id="PF13676">
    <property type="entry name" value="TIR_2"/>
    <property type="match status" value="1"/>
</dbReference>
<dbReference type="GO" id="GO:0016020">
    <property type="term" value="C:membrane"/>
    <property type="evidence" value="ECO:0007669"/>
    <property type="project" value="UniProtKB-SubCell"/>
</dbReference>
<reference evidence="8 9" key="1">
    <citation type="submission" date="2024-11" db="EMBL/GenBank/DDBJ databases">
        <title>Chromosome-level genome assembly of the freshwater bivalve Anodonta woodiana.</title>
        <authorList>
            <person name="Chen X."/>
        </authorList>
    </citation>
    <scope>NUCLEOTIDE SEQUENCE [LARGE SCALE GENOMIC DNA]</scope>
    <source>
        <strain evidence="8">MN2024</strain>
        <tissue evidence="8">Gills</tissue>
    </source>
</reference>
<evidence type="ECO:0000259" key="7">
    <source>
        <dbReference type="PROSITE" id="PS50104"/>
    </source>
</evidence>
<keyword evidence="2 6" id="KW-0812">Transmembrane</keyword>
<evidence type="ECO:0000256" key="6">
    <source>
        <dbReference type="SAM" id="Phobius"/>
    </source>
</evidence>
<feature type="domain" description="TIR" evidence="7">
    <location>
        <begin position="83"/>
        <end position="238"/>
    </location>
</feature>
<dbReference type="Proteomes" id="UP001634394">
    <property type="component" value="Unassembled WGS sequence"/>
</dbReference>
<evidence type="ECO:0000256" key="3">
    <source>
        <dbReference type="ARBA" id="ARBA00022729"/>
    </source>
</evidence>
<keyword evidence="3" id="KW-0732">Signal</keyword>
<gene>
    <name evidence="8" type="ORF">ACJMK2_020813</name>
</gene>
<keyword evidence="9" id="KW-1185">Reference proteome</keyword>